<dbReference type="Proteomes" id="UP000299102">
    <property type="component" value="Unassembled WGS sequence"/>
</dbReference>
<evidence type="ECO:0000313" key="2">
    <source>
        <dbReference type="Proteomes" id="UP000299102"/>
    </source>
</evidence>
<protein>
    <submittedName>
        <fullName evidence="1">Uncharacterized protein</fullName>
    </submittedName>
</protein>
<comment type="caution">
    <text evidence="1">The sequence shown here is derived from an EMBL/GenBank/DDBJ whole genome shotgun (WGS) entry which is preliminary data.</text>
</comment>
<proteinExistence type="predicted"/>
<accession>A0A4C2A8F1</accession>
<sequence length="177" mass="19584">MILSARVSSRPIARDRGTGRWACLPRSTPTRHHSAVPGFNYGSCDVLVVEGLILFDVHVDVQDYDGGFDGSPSRSRLLDNSALRVPSQLADIPNVGFLNKGYRNFSPFSLNEQLSRSKFTSLQVGLYELQRYVVSAPFGRRSLRHVCVVFGSQGACCLAIRHLRPSHIIPFCSDSAF</sequence>
<evidence type="ECO:0000313" key="1">
    <source>
        <dbReference type="EMBL" id="GBP95484.1"/>
    </source>
</evidence>
<dbReference type="AlphaFoldDB" id="A0A4C2A8F1"/>
<organism evidence="1 2">
    <name type="scientific">Eumeta variegata</name>
    <name type="common">Bagworm moth</name>
    <name type="synonym">Eumeta japonica</name>
    <dbReference type="NCBI Taxonomy" id="151549"/>
    <lineage>
        <taxon>Eukaryota</taxon>
        <taxon>Metazoa</taxon>
        <taxon>Ecdysozoa</taxon>
        <taxon>Arthropoda</taxon>
        <taxon>Hexapoda</taxon>
        <taxon>Insecta</taxon>
        <taxon>Pterygota</taxon>
        <taxon>Neoptera</taxon>
        <taxon>Endopterygota</taxon>
        <taxon>Lepidoptera</taxon>
        <taxon>Glossata</taxon>
        <taxon>Ditrysia</taxon>
        <taxon>Tineoidea</taxon>
        <taxon>Psychidae</taxon>
        <taxon>Oiketicinae</taxon>
        <taxon>Eumeta</taxon>
    </lineage>
</organism>
<reference evidence="1 2" key="1">
    <citation type="journal article" date="2019" name="Commun. Biol.">
        <title>The bagworm genome reveals a unique fibroin gene that provides high tensile strength.</title>
        <authorList>
            <person name="Kono N."/>
            <person name="Nakamura H."/>
            <person name="Ohtoshi R."/>
            <person name="Tomita M."/>
            <person name="Numata K."/>
            <person name="Arakawa K."/>
        </authorList>
    </citation>
    <scope>NUCLEOTIDE SEQUENCE [LARGE SCALE GENOMIC DNA]</scope>
</reference>
<dbReference type="EMBL" id="BGZK01002637">
    <property type="protein sequence ID" value="GBP95484.1"/>
    <property type="molecule type" value="Genomic_DNA"/>
</dbReference>
<gene>
    <name evidence="1" type="ORF">EVAR_65215_1</name>
</gene>
<keyword evidence="2" id="KW-1185">Reference proteome</keyword>
<name>A0A4C2A8F1_EUMVA</name>